<keyword evidence="2" id="KW-1185">Reference proteome</keyword>
<name>A0ACB7RME2_HYAAI</name>
<protein>
    <submittedName>
        <fullName evidence="1">Uncharacterized protein</fullName>
    </submittedName>
</protein>
<dbReference type="EMBL" id="CM023488">
    <property type="protein sequence ID" value="KAH6924122.1"/>
    <property type="molecule type" value="Genomic_DNA"/>
</dbReference>
<reference evidence="1" key="1">
    <citation type="submission" date="2020-05" db="EMBL/GenBank/DDBJ databases">
        <title>Large-scale comparative analyses of tick genomes elucidate their genetic diversity and vector capacities.</title>
        <authorList>
            <person name="Jia N."/>
            <person name="Wang J."/>
            <person name="Shi W."/>
            <person name="Du L."/>
            <person name="Sun Y."/>
            <person name="Zhan W."/>
            <person name="Jiang J."/>
            <person name="Wang Q."/>
            <person name="Zhang B."/>
            <person name="Ji P."/>
            <person name="Sakyi L.B."/>
            <person name="Cui X."/>
            <person name="Yuan T."/>
            <person name="Jiang B."/>
            <person name="Yang W."/>
            <person name="Lam T.T.-Y."/>
            <person name="Chang Q."/>
            <person name="Ding S."/>
            <person name="Wang X."/>
            <person name="Zhu J."/>
            <person name="Ruan X."/>
            <person name="Zhao L."/>
            <person name="Wei J."/>
            <person name="Que T."/>
            <person name="Du C."/>
            <person name="Cheng J."/>
            <person name="Dai P."/>
            <person name="Han X."/>
            <person name="Huang E."/>
            <person name="Gao Y."/>
            <person name="Liu J."/>
            <person name="Shao H."/>
            <person name="Ye R."/>
            <person name="Li L."/>
            <person name="Wei W."/>
            <person name="Wang X."/>
            <person name="Wang C."/>
            <person name="Yang T."/>
            <person name="Huo Q."/>
            <person name="Li W."/>
            <person name="Guo W."/>
            <person name="Chen H."/>
            <person name="Zhou L."/>
            <person name="Ni X."/>
            <person name="Tian J."/>
            <person name="Zhou Y."/>
            <person name="Sheng Y."/>
            <person name="Liu T."/>
            <person name="Pan Y."/>
            <person name="Xia L."/>
            <person name="Li J."/>
            <person name="Zhao F."/>
            <person name="Cao W."/>
        </authorList>
    </citation>
    <scope>NUCLEOTIDE SEQUENCE</scope>
    <source>
        <strain evidence="1">Hyas-2018</strain>
    </source>
</reference>
<dbReference type="Proteomes" id="UP000821845">
    <property type="component" value="Chromosome 8"/>
</dbReference>
<evidence type="ECO:0000313" key="2">
    <source>
        <dbReference type="Proteomes" id="UP000821845"/>
    </source>
</evidence>
<gene>
    <name evidence="1" type="ORF">HPB50_012464</name>
</gene>
<accession>A0ACB7RME2</accession>
<comment type="caution">
    <text evidence="1">The sequence shown here is derived from an EMBL/GenBank/DDBJ whole genome shotgun (WGS) entry which is preliminary data.</text>
</comment>
<evidence type="ECO:0000313" key="1">
    <source>
        <dbReference type="EMBL" id="KAH6924122.1"/>
    </source>
</evidence>
<organism evidence="1 2">
    <name type="scientific">Hyalomma asiaticum</name>
    <name type="common">Tick</name>
    <dbReference type="NCBI Taxonomy" id="266040"/>
    <lineage>
        <taxon>Eukaryota</taxon>
        <taxon>Metazoa</taxon>
        <taxon>Ecdysozoa</taxon>
        <taxon>Arthropoda</taxon>
        <taxon>Chelicerata</taxon>
        <taxon>Arachnida</taxon>
        <taxon>Acari</taxon>
        <taxon>Parasitiformes</taxon>
        <taxon>Ixodida</taxon>
        <taxon>Ixodoidea</taxon>
        <taxon>Ixodidae</taxon>
        <taxon>Hyalomminae</taxon>
        <taxon>Hyalomma</taxon>
    </lineage>
</organism>
<sequence length="304" mass="32415">MLTDSFGKAITADVKHVPLGLPCLSGNTQPVSLPCAVTPELTTSAEVLLTPGGYDSHCLAMSRSEHNTEGSVCGLVERSAEQEVILANGVDTATPFCDEDIARDAVGEEPNKEGEDNMWLGASLEPTHESDKEVGLEMLVQVEANLDLGYGEQASAGAAGGQAHVCSLGEDTASTFAKERRHGESVAGAHNAFDIALEAIASVPALEGSFSWSGKAIGDFPCREEDRDPLLVAVLSREHVPTPEIESAAERGSFVAVWTKETFGRWIFGIKVRIKTDDNPLTFLTRSAPLSASPTCQACKWQMW</sequence>
<proteinExistence type="predicted"/>